<dbReference type="OrthoDB" id="5185789at2"/>
<dbReference type="RefSeq" id="WP_106535978.1">
    <property type="nucleotide sequence ID" value="NZ_ML142898.1"/>
</dbReference>
<dbReference type="AlphaFoldDB" id="A0A2P8EC15"/>
<evidence type="ECO:0000313" key="2">
    <source>
        <dbReference type="Proteomes" id="UP000243528"/>
    </source>
</evidence>
<accession>A0A2P8EC15</accession>
<dbReference type="Pfam" id="PF10604">
    <property type="entry name" value="Polyketide_cyc2"/>
    <property type="match status" value="1"/>
</dbReference>
<dbReference type="Gene3D" id="3.30.530.20">
    <property type="match status" value="1"/>
</dbReference>
<dbReference type="InterPro" id="IPR019587">
    <property type="entry name" value="Polyketide_cyclase/dehydratase"/>
</dbReference>
<evidence type="ECO:0000313" key="1">
    <source>
        <dbReference type="EMBL" id="PSL07006.1"/>
    </source>
</evidence>
<comment type="caution">
    <text evidence="1">The sequence shown here is derived from an EMBL/GenBank/DDBJ whole genome shotgun (WGS) entry which is preliminary data.</text>
</comment>
<dbReference type="Proteomes" id="UP000243528">
    <property type="component" value="Unassembled WGS sequence"/>
</dbReference>
<dbReference type="EMBL" id="PYGE01000002">
    <property type="protein sequence ID" value="PSL07006.1"/>
    <property type="molecule type" value="Genomic_DNA"/>
</dbReference>
<keyword evidence="2" id="KW-1185">Reference proteome</keyword>
<gene>
    <name evidence="1" type="ORF">CLV30_102395</name>
</gene>
<reference evidence="1 2" key="1">
    <citation type="submission" date="2018-03" db="EMBL/GenBank/DDBJ databases">
        <title>Genomic Encyclopedia of Archaeal and Bacterial Type Strains, Phase II (KMG-II): from individual species to whole genera.</title>
        <authorList>
            <person name="Goeker M."/>
        </authorList>
    </citation>
    <scope>NUCLEOTIDE SEQUENCE [LARGE SCALE GENOMIC DNA]</scope>
    <source>
        <strain evidence="1 2">DSM 45211</strain>
    </source>
</reference>
<organism evidence="1 2">
    <name type="scientific">Haloactinopolyspora alba</name>
    <dbReference type="NCBI Taxonomy" id="648780"/>
    <lineage>
        <taxon>Bacteria</taxon>
        <taxon>Bacillati</taxon>
        <taxon>Actinomycetota</taxon>
        <taxon>Actinomycetes</taxon>
        <taxon>Jiangellales</taxon>
        <taxon>Jiangellaceae</taxon>
        <taxon>Haloactinopolyspora</taxon>
    </lineage>
</organism>
<protein>
    <submittedName>
        <fullName evidence="1">Polyketide cyclase/dehydrase/lipid transport protein</fullName>
    </submittedName>
</protein>
<name>A0A2P8EC15_9ACTN</name>
<dbReference type="InterPro" id="IPR023393">
    <property type="entry name" value="START-like_dom_sf"/>
</dbReference>
<dbReference type="SUPFAM" id="SSF55961">
    <property type="entry name" value="Bet v1-like"/>
    <property type="match status" value="1"/>
</dbReference>
<dbReference type="CDD" id="cd07821">
    <property type="entry name" value="PYR_PYL_RCAR_like"/>
    <property type="match status" value="1"/>
</dbReference>
<proteinExistence type="predicted"/>
<sequence length="152" mass="16514">MAVQDIDVSATTAASPHTVHALLVDGATWPTWSPLGSFELERPADDGSEGAGAIRIFRTGRLRNRERIVECVPGRRLSYVLLEGMAVRGYRADIDLTETADGTRIRWHSTFRAKMPGMGGVYRRSLTTFLQRSVDGLAERAAALEGRAAGNG</sequence>